<name>A0A0J6FBR8_COCPO</name>
<dbReference type="GO" id="GO:0004190">
    <property type="term" value="F:aspartic-type endopeptidase activity"/>
    <property type="evidence" value="ECO:0007669"/>
    <property type="project" value="InterPro"/>
</dbReference>
<dbReference type="Proteomes" id="UP000054567">
    <property type="component" value="Unassembled WGS sequence"/>
</dbReference>
<keyword evidence="4" id="KW-1133">Transmembrane helix</keyword>
<feature type="transmembrane region" description="Helical" evidence="4">
    <location>
        <begin position="374"/>
        <end position="398"/>
    </location>
</feature>
<dbReference type="InterPro" id="IPR021109">
    <property type="entry name" value="Peptidase_aspartic_dom_sf"/>
</dbReference>
<evidence type="ECO:0000256" key="1">
    <source>
        <dbReference type="ARBA" id="ARBA00007447"/>
    </source>
</evidence>
<dbReference type="GO" id="GO:0005576">
    <property type="term" value="C:extracellular region"/>
    <property type="evidence" value="ECO:0007669"/>
    <property type="project" value="TreeGrafter"/>
</dbReference>
<accession>A0A0J6FBR8</accession>
<dbReference type="PANTHER" id="PTHR47965:SF101">
    <property type="entry name" value="HYPOTHETICAL ASPARTYL PROTEASE (EUROFUNG)-RELATED"/>
    <property type="match status" value="1"/>
</dbReference>
<evidence type="ECO:0000256" key="3">
    <source>
        <dbReference type="SAM" id="MobiDB-lite"/>
    </source>
</evidence>
<dbReference type="InterPro" id="IPR034164">
    <property type="entry name" value="Pepsin-like_dom"/>
</dbReference>
<dbReference type="GO" id="GO:0009277">
    <property type="term" value="C:fungal-type cell wall"/>
    <property type="evidence" value="ECO:0007669"/>
    <property type="project" value="TreeGrafter"/>
</dbReference>
<keyword evidence="4" id="KW-0812">Transmembrane</keyword>
<dbReference type="SUPFAM" id="SSF50630">
    <property type="entry name" value="Acid proteases"/>
    <property type="match status" value="1"/>
</dbReference>
<keyword evidence="2" id="KW-0378">Hydrolase</keyword>
<feature type="region of interest" description="Disordered" evidence="3">
    <location>
        <begin position="469"/>
        <end position="518"/>
    </location>
</feature>
<feature type="compositionally biased region" description="Polar residues" evidence="3">
    <location>
        <begin position="562"/>
        <end position="597"/>
    </location>
</feature>
<sequence>MNVLPNTGSSETWVIGRGGCDSTMKCRTERGGLFLSNESSTWNEVGFYELGNTLQLGHAGIGDYGLDIISMDNQLDLEDQVVSILNTTEWWIGSLGLGTKKTTFTGSEKLSVLSTLVENRSLVPSHSYGYTAGASYRLKGVRSSLTFGGVDRNRFVENNVTFTLSPDDLPVVTVKSIKVSTNLKPLGSNLVFRPLDALERYTIDSSTPFFWFPEYVCTAFAEELGLEYNDTLQLYTYGPNSSKYDNVTNSNISFTFTLSDLPGSRESVDITLPFSAFDHELSYPFPKLDANASSQALRYFPIRKTSDTKKFTLGRAFLQEVYLAVDFERRNFSISQAKFPSDGGIEMDLVAISRPPDSSYKGPSDSRRRLSKGAAAGIGVGVSIVVIVAACVVATSCLRRRKRELLLEPNEKEQQQERRRRYWKFWRSSDSPSPSELLGDEHFVAEAPADSSVSRFELPGSSVPAELEASEVTNPLYSANRKRRNGSDAPPAYEHRNTEDFAETVTSNRRLSPGTGPPVYVLSDVPLDTDDYETYLVSPLAMSSTFNGSHSTTGPSPLTPSADRSFSGSFPQASSQSVSPPGNPASSRINISNTGTHSPVFENVQGTDGSLPPSTEAPRVVRRKFSWEE</sequence>
<dbReference type="CDD" id="cd05471">
    <property type="entry name" value="pepsin_like"/>
    <property type="match status" value="1"/>
</dbReference>
<dbReference type="PANTHER" id="PTHR47965">
    <property type="entry name" value="ASPARTYL PROTEASE-RELATED"/>
    <property type="match status" value="1"/>
</dbReference>
<dbReference type="AlphaFoldDB" id="A0A0J6FBR8"/>
<proteinExistence type="inferred from homology"/>
<feature type="compositionally biased region" description="Basic residues" evidence="3">
    <location>
        <begin position="620"/>
        <end position="629"/>
    </location>
</feature>
<gene>
    <name evidence="6" type="ORF">CPAG_03038</name>
</gene>
<feature type="compositionally biased region" description="Polar residues" evidence="3">
    <location>
        <begin position="546"/>
        <end position="556"/>
    </location>
</feature>
<protein>
    <recommendedName>
        <fullName evidence="5">Peptidase A1 domain-containing protein</fullName>
    </recommendedName>
</protein>
<reference evidence="7" key="2">
    <citation type="journal article" date="2009" name="Genome Res.">
        <title>Comparative genomic analyses of the human fungal pathogens Coccidioides and their relatives.</title>
        <authorList>
            <person name="Sharpton T.J."/>
            <person name="Stajich J.E."/>
            <person name="Rounsley S.D."/>
            <person name="Gardner M.J."/>
            <person name="Wortman J.R."/>
            <person name="Jordar V.S."/>
            <person name="Maiti R."/>
            <person name="Kodira C.D."/>
            <person name="Neafsey D.E."/>
            <person name="Zeng Q."/>
            <person name="Hung C.-Y."/>
            <person name="McMahan C."/>
            <person name="Muszewska A."/>
            <person name="Grynberg M."/>
            <person name="Mandel M.A."/>
            <person name="Kellner E.M."/>
            <person name="Barker B.M."/>
            <person name="Galgiani J.N."/>
            <person name="Orbach M.J."/>
            <person name="Kirkland T.N."/>
            <person name="Cole G.T."/>
            <person name="Henn M.R."/>
            <person name="Birren B.W."/>
            <person name="Taylor J.W."/>
        </authorList>
    </citation>
    <scope>NUCLEOTIDE SEQUENCE [LARGE SCALE GENOMIC DNA]</scope>
    <source>
        <strain evidence="7">RMSCC 3488</strain>
    </source>
</reference>
<dbReference type="GO" id="GO:0031505">
    <property type="term" value="P:fungal-type cell wall organization"/>
    <property type="evidence" value="ECO:0007669"/>
    <property type="project" value="TreeGrafter"/>
</dbReference>
<dbReference type="InterPro" id="IPR033121">
    <property type="entry name" value="PEPTIDASE_A1"/>
</dbReference>
<reference evidence="7" key="3">
    <citation type="journal article" date="2010" name="Genome Res.">
        <title>Population genomic sequencing of Coccidioides fungi reveals recent hybridization and transposon control.</title>
        <authorList>
            <person name="Neafsey D.E."/>
            <person name="Barker B.M."/>
            <person name="Sharpton T.J."/>
            <person name="Stajich J.E."/>
            <person name="Park D.J."/>
            <person name="Whiston E."/>
            <person name="Hung C.-Y."/>
            <person name="McMahan C."/>
            <person name="White J."/>
            <person name="Sykes S."/>
            <person name="Heiman D."/>
            <person name="Young S."/>
            <person name="Zeng Q."/>
            <person name="Abouelleil A."/>
            <person name="Aftuck L."/>
            <person name="Bessette D."/>
            <person name="Brown A."/>
            <person name="FitzGerald M."/>
            <person name="Lui A."/>
            <person name="Macdonald J.P."/>
            <person name="Priest M."/>
            <person name="Orbach M.J."/>
            <person name="Galgiani J.N."/>
            <person name="Kirkland T.N."/>
            <person name="Cole G.T."/>
            <person name="Birren B.W."/>
            <person name="Henn M.R."/>
            <person name="Taylor J.W."/>
            <person name="Rounsley S.D."/>
        </authorList>
    </citation>
    <scope>NUCLEOTIDE SEQUENCE [LARGE SCALE GENOMIC DNA]</scope>
    <source>
        <strain evidence="7">RMSCC 3488</strain>
    </source>
</reference>
<evidence type="ECO:0000256" key="4">
    <source>
        <dbReference type="SAM" id="Phobius"/>
    </source>
</evidence>
<reference evidence="6 7" key="1">
    <citation type="submission" date="2007-06" db="EMBL/GenBank/DDBJ databases">
        <title>The Genome Sequence of Coccidioides posadasii RMSCC_3488.</title>
        <authorList>
            <consortium name="Coccidioides Genome Resources Consortium"/>
            <consortium name="The Broad Institute Genome Sequencing Platform"/>
            <person name="Henn M.R."/>
            <person name="Sykes S."/>
            <person name="Young S."/>
            <person name="Jaffe D."/>
            <person name="Berlin A."/>
            <person name="Alvarez P."/>
            <person name="Butler J."/>
            <person name="Gnerre S."/>
            <person name="Grabherr M."/>
            <person name="Mauceli E."/>
            <person name="Brockman W."/>
            <person name="Kodira C."/>
            <person name="Alvarado L."/>
            <person name="Zeng Q."/>
            <person name="Crawford M."/>
            <person name="Antoine C."/>
            <person name="Devon K."/>
            <person name="Galgiani J."/>
            <person name="Orsborn K."/>
            <person name="Lewis M.L."/>
            <person name="Nusbaum C."/>
            <person name="Galagan J."/>
            <person name="Birren B."/>
        </authorList>
    </citation>
    <scope>NUCLEOTIDE SEQUENCE [LARGE SCALE GENOMIC DNA]</scope>
    <source>
        <strain evidence="6 7">RMSCC 3488</strain>
    </source>
</reference>
<dbReference type="GO" id="GO:0006508">
    <property type="term" value="P:proteolysis"/>
    <property type="evidence" value="ECO:0007669"/>
    <property type="project" value="InterPro"/>
</dbReference>
<dbReference type="Gene3D" id="2.40.70.10">
    <property type="entry name" value="Acid Proteases"/>
    <property type="match status" value="2"/>
</dbReference>
<keyword evidence="4" id="KW-0472">Membrane</keyword>
<feature type="domain" description="Peptidase A1" evidence="5">
    <location>
        <begin position="1"/>
        <end position="335"/>
    </location>
</feature>
<dbReference type="InterPro" id="IPR001461">
    <property type="entry name" value="Aspartic_peptidase_A1"/>
</dbReference>
<dbReference type="Pfam" id="PF00026">
    <property type="entry name" value="Asp"/>
    <property type="match status" value="1"/>
</dbReference>
<dbReference type="EMBL" id="DS268110">
    <property type="protein sequence ID" value="KMM66700.1"/>
    <property type="molecule type" value="Genomic_DNA"/>
</dbReference>
<dbReference type="OrthoDB" id="4074350at2759"/>
<feature type="region of interest" description="Disordered" evidence="3">
    <location>
        <begin position="546"/>
        <end position="629"/>
    </location>
</feature>
<organism evidence="6 7">
    <name type="scientific">Coccidioides posadasii RMSCC 3488</name>
    <dbReference type="NCBI Taxonomy" id="454284"/>
    <lineage>
        <taxon>Eukaryota</taxon>
        <taxon>Fungi</taxon>
        <taxon>Dikarya</taxon>
        <taxon>Ascomycota</taxon>
        <taxon>Pezizomycotina</taxon>
        <taxon>Eurotiomycetes</taxon>
        <taxon>Eurotiomycetidae</taxon>
        <taxon>Onygenales</taxon>
        <taxon>Onygenaceae</taxon>
        <taxon>Coccidioides</taxon>
    </lineage>
</organism>
<comment type="similarity">
    <text evidence="1">Belongs to the peptidase A1 family.</text>
</comment>
<dbReference type="PROSITE" id="PS51767">
    <property type="entry name" value="PEPTIDASE_A1"/>
    <property type="match status" value="1"/>
</dbReference>
<evidence type="ECO:0000259" key="5">
    <source>
        <dbReference type="PROSITE" id="PS51767"/>
    </source>
</evidence>
<evidence type="ECO:0000313" key="6">
    <source>
        <dbReference type="EMBL" id="KMM66700.1"/>
    </source>
</evidence>
<evidence type="ECO:0000256" key="2">
    <source>
        <dbReference type="ARBA" id="ARBA00022801"/>
    </source>
</evidence>
<dbReference type="VEuPathDB" id="FungiDB:CPAG_03038"/>
<evidence type="ECO:0000313" key="7">
    <source>
        <dbReference type="Proteomes" id="UP000054567"/>
    </source>
</evidence>